<dbReference type="EMBL" id="BLLF01000076">
    <property type="protein sequence ID" value="GFH07136.1"/>
    <property type="molecule type" value="Genomic_DNA"/>
</dbReference>
<gene>
    <name evidence="1" type="ORF">HaLaN_01896</name>
</gene>
<evidence type="ECO:0000313" key="1">
    <source>
        <dbReference type="EMBL" id="GFH07136.1"/>
    </source>
</evidence>
<accession>A0A699YJF7</accession>
<name>A0A699YJF7_HAELA</name>
<organism evidence="1 2">
    <name type="scientific">Haematococcus lacustris</name>
    <name type="common">Green alga</name>
    <name type="synonym">Haematococcus pluvialis</name>
    <dbReference type="NCBI Taxonomy" id="44745"/>
    <lineage>
        <taxon>Eukaryota</taxon>
        <taxon>Viridiplantae</taxon>
        <taxon>Chlorophyta</taxon>
        <taxon>core chlorophytes</taxon>
        <taxon>Chlorophyceae</taxon>
        <taxon>CS clade</taxon>
        <taxon>Chlamydomonadales</taxon>
        <taxon>Haematococcaceae</taxon>
        <taxon>Haematococcus</taxon>
    </lineage>
</organism>
<comment type="caution">
    <text evidence="1">The sequence shown here is derived from an EMBL/GenBank/DDBJ whole genome shotgun (WGS) entry which is preliminary data.</text>
</comment>
<protein>
    <submittedName>
        <fullName evidence="1">Uncharacterized protein</fullName>
    </submittedName>
</protein>
<reference evidence="1 2" key="1">
    <citation type="submission" date="2020-02" db="EMBL/GenBank/DDBJ databases">
        <title>Draft genome sequence of Haematococcus lacustris strain NIES-144.</title>
        <authorList>
            <person name="Morimoto D."/>
            <person name="Nakagawa S."/>
            <person name="Yoshida T."/>
            <person name="Sawayama S."/>
        </authorList>
    </citation>
    <scope>NUCLEOTIDE SEQUENCE [LARGE SCALE GENOMIC DNA]</scope>
    <source>
        <strain evidence="1 2">NIES-144</strain>
    </source>
</reference>
<dbReference type="Proteomes" id="UP000485058">
    <property type="component" value="Unassembled WGS sequence"/>
</dbReference>
<feature type="non-terminal residue" evidence="1">
    <location>
        <position position="1"/>
    </location>
</feature>
<keyword evidence="2" id="KW-1185">Reference proteome</keyword>
<proteinExistence type="predicted"/>
<dbReference type="AlphaFoldDB" id="A0A699YJF7"/>
<sequence length="229" mass="24818">MLSMVAVARTFALHLLQQEHQSFAASIKAAKQRLPDARQAMLGLMAEEALRWLLEDGSLLTCNSTENVCHMDPTHTLDKVVTMLRHCCLGTTLPWVLDPELVQRACKRLGQCSKGVAETQGTCHAVRAMYFKNDAADLKWGHGPALEQAELAVQATASCTEPAAQLAAALALRAKGLILREQGSYAAAIAAHYQALQLLEPLLTAHGAHAMSGDCSREVRLEQVLQLAE</sequence>
<evidence type="ECO:0000313" key="2">
    <source>
        <dbReference type="Proteomes" id="UP000485058"/>
    </source>
</evidence>